<dbReference type="RefSeq" id="WP_185779950.1">
    <property type="nucleotide sequence ID" value="NZ_JACJUU010000007.1"/>
</dbReference>
<evidence type="ECO:0000256" key="1">
    <source>
        <dbReference type="ARBA" id="ARBA00022729"/>
    </source>
</evidence>
<dbReference type="AlphaFoldDB" id="A0A842HS96"/>
<gene>
    <name evidence="3" type="ORF">GTU67_10100</name>
</gene>
<dbReference type="Pfam" id="PF13416">
    <property type="entry name" value="SBP_bac_8"/>
    <property type="match status" value="1"/>
</dbReference>
<reference evidence="3 4" key="1">
    <citation type="submission" date="2020-08" db="EMBL/GenBank/DDBJ databases">
        <title>Paraeoetvoesia sp. YC-7-48 draft genome sequence.</title>
        <authorList>
            <person name="Yao L."/>
        </authorList>
    </citation>
    <scope>NUCLEOTIDE SEQUENCE [LARGE SCALE GENOMIC DNA]</scope>
    <source>
        <strain evidence="4">YC-7-48</strain>
    </source>
</reference>
<evidence type="ECO:0000313" key="3">
    <source>
        <dbReference type="EMBL" id="MBC2770260.1"/>
    </source>
</evidence>
<protein>
    <submittedName>
        <fullName evidence="3">ABC transporter substrate-binding protein</fullName>
    </submittedName>
</protein>
<dbReference type="InterPro" id="IPR006059">
    <property type="entry name" value="SBP"/>
</dbReference>
<keyword evidence="4" id="KW-1185">Reference proteome</keyword>
<dbReference type="EMBL" id="JACJUU010000007">
    <property type="protein sequence ID" value="MBC2770260.1"/>
    <property type="molecule type" value="Genomic_DNA"/>
</dbReference>
<name>A0A842HS96_9BURK</name>
<keyword evidence="1 2" id="KW-0732">Signal</keyword>
<dbReference type="Proteomes" id="UP000545386">
    <property type="component" value="Unassembled WGS sequence"/>
</dbReference>
<evidence type="ECO:0000313" key="4">
    <source>
        <dbReference type="Proteomes" id="UP000545386"/>
    </source>
</evidence>
<comment type="caution">
    <text evidence="3">The sequence shown here is derived from an EMBL/GenBank/DDBJ whole genome shotgun (WGS) entry which is preliminary data.</text>
</comment>
<feature type="chain" id="PRO_5033061021" evidence="2">
    <location>
        <begin position="25"/>
        <end position="355"/>
    </location>
</feature>
<organism evidence="3 4">
    <name type="scientific">Pusillimonas minor</name>
    <dbReference type="NCBI Taxonomy" id="2697024"/>
    <lineage>
        <taxon>Bacteria</taxon>
        <taxon>Pseudomonadati</taxon>
        <taxon>Pseudomonadota</taxon>
        <taxon>Betaproteobacteria</taxon>
        <taxon>Burkholderiales</taxon>
        <taxon>Alcaligenaceae</taxon>
        <taxon>Pusillimonas</taxon>
    </lineage>
</organism>
<dbReference type="CDD" id="cd13589">
    <property type="entry name" value="PBP2_polyamine_RpCGA009"/>
    <property type="match status" value="1"/>
</dbReference>
<dbReference type="SUPFAM" id="SSF53850">
    <property type="entry name" value="Periplasmic binding protein-like II"/>
    <property type="match status" value="1"/>
</dbReference>
<sequence length="355" mass="38929">MSKTLTTLAGAALVAGLTFSQIGAAQQSLTVVSFGGAYGATQKKHQIDPYAQATGTRILLETYAGGVAEMKAQVDAGNVQWDVVDIESIDLERACAEGLLEVIPRDILLPGDDGTPAAQDFVPATLENECGVGLMLWATVFAYNENTIGAVKPDRLEDLFDLKKIPGKRALRKRPQVNLEWALLADGVKREDVYKVLATPEGQARAFAKLDTIKKDVIWFDSWSQAPQLLNDGGAVMVQSANGRFYDAIAQENKPFIMVWDDSLFDMDVWAVLKGTPRKDEAFKFIAWTTSTKPVAGFQDVAYGPARKSSQALVDPKVLPYLPTTHLEHSLKADSVFWADYGEILGEKFNEWLLK</sequence>
<dbReference type="PANTHER" id="PTHR30222">
    <property type="entry name" value="SPERMIDINE/PUTRESCINE-BINDING PERIPLASMIC PROTEIN"/>
    <property type="match status" value="1"/>
</dbReference>
<proteinExistence type="predicted"/>
<dbReference type="PANTHER" id="PTHR30222:SF2">
    <property type="entry name" value="ABC TRANSPORTER SUBSTRATE-BINDING PROTEIN"/>
    <property type="match status" value="1"/>
</dbReference>
<accession>A0A842HS96</accession>
<dbReference type="Gene3D" id="3.40.190.10">
    <property type="entry name" value="Periplasmic binding protein-like II"/>
    <property type="match status" value="2"/>
</dbReference>
<evidence type="ECO:0000256" key="2">
    <source>
        <dbReference type="SAM" id="SignalP"/>
    </source>
</evidence>
<feature type="signal peptide" evidence="2">
    <location>
        <begin position="1"/>
        <end position="24"/>
    </location>
</feature>